<accession>A0ABW5D914</accession>
<dbReference type="RefSeq" id="WP_386820873.1">
    <property type="nucleotide sequence ID" value="NZ_JBHUIT010000031.1"/>
</dbReference>
<gene>
    <name evidence="1" type="ORF">ACFSSA_12815</name>
</gene>
<dbReference type="Proteomes" id="UP001597375">
    <property type="component" value="Unassembled WGS sequence"/>
</dbReference>
<sequence>MISSLKKQAGDPVFHRRQEEDFVQITRLRDLGILSSRYKFCLVVYAILSILLPLQPAFAEQPTISPLTSLEEIRTLDFEKISSPLPVDVEVQITHFHPNINGAFVTDGEKGIFAQFSVKAGTIEHLTPGARFRLQGTTHSGNFIPRIVISDYAYLGWIFPPLESIPSSLRKAGRESGVGATTIFSR</sequence>
<evidence type="ECO:0000313" key="2">
    <source>
        <dbReference type="Proteomes" id="UP001597375"/>
    </source>
</evidence>
<comment type="caution">
    <text evidence="1">The sequence shown here is derived from an EMBL/GenBank/DDBJ whole genome shotgun (WGS) entry which is preliminary data.</text>
</comment>
<keyword evidence="2" id="KW-1185">Reference proteome</keyword>
<organism evidence="1 2">
    <name type="scientific">Luteolibacter algae</name>
    <dbReference type="NCBI Taxonomy" id="454151"/>
    <lineage>
        <taxon>Bacteria</taxon>
        <taxon>Pseudomonadati</taxon>
        <taxon>Verrucomicrobiota</taxon>
        <taxon>Verrucomicrobiia</taxon>
        <taxon>Verrucomicrobiales</taxon>
        <taxon>Verrucomicrobiaceae</taxon>
        <taxon>Luteolibacter</taxon>
    </lineage>
</organism>
<protein>
    <submittedName>
        <fullName evidence="1">Uncharacterized protein</fullName>
    </submittedName>
</protein>
<reference evidence="2" key="1">
    <citation type="journal article" date="2019" name="Int. J. Syst. Evol. Microbiol.">
        <title>The Global Catalogue of Microorganisms (GCM) 10K type strain sequencing project: providing services to taxonomists for standard genome sequencing and annotation.</title>
        <authorList>
            <consortium name="The Broad Institute Genomics Platform"/>
            <consortium name="The Broad Institute Genome Sequencing Center for Infectious Disease"/>
            <person name="Wu L."/>
            <person name="Ma J."/>
        </authorList>
    </citation>
    <scope>NUCLEOTIDE SEQUENCE [LARGE SCALE GENOMIC DNA]</scope>
    <source>
        <strain evidence="2">CGMCC 4.7106</strain>
    </source>
</reference>
<dbReference type="EMBL" id="JBHUIT010000031">
    <property type="protein sequence ID" value="MFD2257557.1"/>
    <property type="molecule type" value="Genomic_DNA"/>
</dbReference>
<name>A0ABW5D914_9BACT</name>
<evidence type="ECO:0000313" key="1">
    <source>
        <dbReference type="EMBL" id="MFD2257557.1"/>
    </source>
</evidence>
<proteinExistence type="predicted"/>